<name>A0A6I3M6N5_9MICO</name>
<reference evidence="4 5" key="1">
    <citation type="submission" date="2019-11" db="EMBL/GenBank/DDBJ databases">
        <title>Agromyces kandeliae sp. nov., isolated from mangrove soil.</title>
        <authorList>
            <person name="Wang R."/>
        </authorList>
    </citation>
    <scope>NUCLEOTIDE SEQUENCE [LARGE SCALE GENOMIC DNA]</scope>
    <source>
        <strain evidence="4 5">JCM 11433</strain>
    </source>
</reference>
<evidence type="ECO:0000256" key="1">
    <source>
        <dbReference type="ARBA" id="ARBA00023002"/>
    </source>
</evidence>
<organism evidence="4 5">
    <name type="scientific">Agromyces bracchium</name>
    <dbReference type="NCBI Taxonomy" id="88376"/>
    <lineage>
        <taxon>Bacteria</taxon>
        <taxon>Bacillati</taxon>
        <taxon>Actinomycetota</taxon>
        <taxon>Actinomycetes</taxon>
        <taxon>Micrococcales</taxon>
        <taxon>Microbacteriaceae</taxon>
        <taxon>Agromyces</taxon>
    </lineage>
</organism>
<dbReference type="RefSeq" id="WP_328288817.1">
    <property type="nucleotide sequence ID" value="NZ_BAAAIB010000010.1"/>
</dbReference>
<dbReference type="Pfam" id="PF01370">
    <property type="entry name" value="Epimerase"/>
    <property type="match status" value="1"/>
</dbReference>
<dbReference type="InterPro" id="IPR001509">
    <property type="entry name" value="Epimerase_deHydtase"/>
</dbReference>
<dbReference type="SUPFAM" id="SSF51735">
    <property type="entry name" value="NAD(P)-binding Rossmann-fold domains"/>
    <property type="match status" value="1"/>
</dbReference>
<keyword evidence="5" id="KW-1185">Reference proteome</keyword>
<feature type="domain" description="NAD-dependent epimerase/dehydratase" evidence="3">
    <location>
        <begin position="6"/>
        <end position="244"/>
    </location>
</feature>
<evidence type="ECO:0000313" key="4">
    <source>
        <dbReference type="EMBL" id="MTH67787.1"/>
    </source>
</evidence>
<dbReference type="Gene3D" id="3.40.50.720">
    <property type="entry name" value="NAD(P)-binding Rossmann-like Domain"/>
    <property type="match status" value="1"/>
</dbReference>
<dbReference type="InterPro" id="IPR036291">
    <property type="entry name" value="NAD(P)-bd_dom_sf"/>
</dbReference>
<evidence type="ECO:0000259" key="3">
    <source>
        <dbReference type="Pfam" id="PF01370"/>
    </source>
</evidence>
<dbReference type="AlphaFoldDB" id="A0A6I3M6N5"/>
<proteinExistence type="inferred from homology"/>
<keyword evidence="1" id="KW-0560">Oxidoreductase</keyword>
<dbReference type="EMBL" id="WMLB01000016">
    <property type="protein sequence ID" value="MTH67787.1"/>
    <property type="molecule type" value="Genomic_DNA"/>
</dbReference>
<dbReference type="Proteomes" id="UP000433071">
    <property type="component" value="Unassembled WGS sequence"/>
</dbReference>
<evidence type="ECO:0000256" key="2">
    <source>
        <dbReference type="ARBA" id="ARBA00023445"/>
    </source>
</evidence>
<dbReference type="GO" id="GO:0016616">
    <property type="term" value="F:oxidoreductase activity, acting on the CH-OH group of donors, NAD or NADP as acceptor"/>
    <property type="evidence" value="ECO:0007669"/>
    <property type="project" value="TreeGrafter"/>
</dbReference>
<dbReference type="FunFam" id="3.40.50.720:FF:000336">
    <property type="entry name" value="Aldehyde reductase"/>
    <property type="match status" value="1"/>
</dbReference>
<evidence type="ECO:0000313" key="5">
    <source>
        <dbReference type="Proteomes" id="UP000433071"/>
    </source>
</evidence>
<sequence>MDDELVLVTGGTGFVGISCIIRLLGDGVRVRTTVRDLARADEVRDLVRSSGADPSGVEVVAADLLHDAGWTEAVAGATHVLHVASPFPTRQPKDEDELIVPARDGALRVLRAAHDAGVRRVVQTSSFAAIGYGRPNPGRRYTEEDWTDPDGPGVTPYAKSKTLAERAAWDFIAREGGSLELATINPVGIFGPALGADLSSSLELLRQLLNGAFPVVPNGSVGAVDVRDVADLHVRAMRHPDAAGERFLAVSGDAITYLELARLLRAGLGERARHVPTRVIPDWVVRAGAPFSRDLRLMSQELGRRGDASHEKATLLLGWVPRDRDESVLASARSLVDLGLVRD</sequence>
<gene>
    <name evidence="4" type="ORF">GJ743_05305</name>
</gene>
<dbReference type="CDD" id="cd05227">
    <property type="entry name" value="AR_SDR_e"/>
    <property type="match status" value="1"/>
</dbReference>
<dbReference type="PANTHER" id="PTHR10366:SF564">
    <property type="entry name" value="STEROL-4-ALPHA-CARBOXYLATE 3-DEHYDROGENASE, DECARBOXYLATING"/>
    <property type="match status" value="1"/>
</dbReference>
<comment type="caution">
    <text evidence="4">The sequence shown here is derived from an EMBL/GenBank/DDBJ whole genome shotgun (WGS) entry which is preliminary data.</text>
</comment>
<dbReference type="InterPro" id="IPR050425">
    <property type="entry name" value="NAD(P)_dehydrat-like"/>
</dbReference>
<comment type="similarity">
    <text evidence="2">Belongs to the NAD(P)-dependent epimerase/dehydratase family. Dihydroflavonol-4-reductase subfamily.</text>
</comment>
<protein>
    <submittedName>
        <fullName evidence="4">NAD-dependent epimerase/dehydratase family protein</fullName>
    </submittedName>
</protein>
<accession>A0A6I3M6N5</accession>
<dbReference type="PANTHER" id="PTHR10366">
    <property type="entry name" value="NAD DEPENDENT EPIMERASE/DEHYDRATASE"/>
    <property type="match status" value="1"/>
</dbReference>